<organism evidence="4 5">
    <name type="scientific">Trifolium medium</name>
    <dbReference type="NCBI Taxonomy" id="97028"/>
    <lineage>
        <taxon>Eukaryota</taxon>
        <taxon>Viridiplantae</taxon>
        <taxon>Streptophyta</taxon>
        <taxon>Embryophyta</taxon>
        <taxon>Tracheophyta</taxon>
        <taxon>Spermatophyta</taxon>
        <taxon>Magnoliopsida</taxon>
        <taxon>eudicotyledons</taxon>
        <taxon>Gunneridae</taxon>
        <taxon>Pentapetalae</taxon>
        <taxon>rosids</taxon>
        <taxon>fabids</taxon>
        <taxon>Fabales</taxon>
        <taxon>Fabaceae</taxon>
        <taxon>Papilionoideae</taxon>
        <taxon>50 kb inversion clade</taxon>
        <taxon>NPAAA clade</taxon>
        <taxon>Hologalegina</taxon>
        <taxon>IRL clade</taxon>
        <taxon>Trifolieae</taxon>
        <taxon>Trifolium</taxon>
    </lineage>
</organism>
<evidence type="ECO:0000256" key="1">
    <source>
        <dbReference type="ARBA" id="ARBA00007626"/>
    </source>
</evidence>
<reference evidence="4 5" key="1">
    <citation type="journal article" date="2018" name="Front. Plant Sci.">
        <title>Red Clover (Trifolium pratense) and Zigzag Clover (T. medium) - A Picture of Genomic Similarities and Differences.</title>
        <authorList>
            <person name="Dluhosova J."/>
            <person name="Istvanek J."/>
            <person name="Nedelnik J."/>
            <person name="Repkova J."/>
        </authorList>
    </citation>
    <scope>NUCLEOTIDE SEQUENCE [LARGE SCALE GENOMIC DNA]</scope>
    <source>
        <strain evidence="5">cv. 10/8</strain>
        <tissue evidence="4">Leaf</tissue>
    </source>
</reference>
<dbReference type="AlphaFoldDB" id="A0A392LZ68"/>
<keyword evidence="2" id="KW-0677">Repeat</keyword>
<dbReference type="NCBIfam" id="TIGR00756">
    <property type="entry name" value="PPR"/>
    <property type="match status" value="1"/>
</dbReference>
<evidence type="ECO:0000313" key="5">
    <source>
        <dbReference type="Proteomes" id="UP000265520"/>
    </source>
</evidence>
<evidence type="ECO:0000313" key="4">
    <source>
        <dbReference type="EMBL" id="MCH80310.1"/>
    </source>
</evidence>
<dbReference type="Pfam" id="PF01535">
    <property type="entry name" value="PPR"/>
    <property type="match status" value="2"/>
</dbReference>
<dbReference type="InterPro" id="IPR011990">
    <property type="entry name" value="TPR-like_helical_dom_sf"/>
</dbReference>
<name>A0A392LZ68_9FABA</name>
<dbReference type="GO" id="GO:0005739">
    <property type="term" value="C:mitochondrion"/>
    <property type="evidence" value="ECO:0007669"/>
    <property type="project" value="TreeGrafter"/>
</dbReference>
<gene>
    <name evidence="4" type="ORF">A2U01_0001077</name>
</gene>
<dbReference type="GO" id="GO:0006396">
    <property type="term" value="P:RNA processing"/>
    <property type="evidence" value="ECO:0007669"/>
    <property type="project" value="TreeGrafter"/>
</dbReference>
<feature type="repeat" description="PPR" evidence="3">
    <location>
        <begin position="137"/>
        <end position="171"/>
    </location>
</feature>
<dbReference type="GO" id="GO:0007005">
    <property type="term" value="P:mitochondrion organization"/>
    <property type="evidence" value="ECO:0007669"/>
    <property type="project" value="TreeGrafter"/>
</dbReference>
<evidence type="ECO:0000256" key="2">
    <source>
        <dbReference type="ARBA" id="ARBA00022737"/>
    </source>
</evidence>
<sequence length="239" mass="27522">MVKVLCSKKETVHLALEILNDIPEQLTDEEDLWLKQRLCMHVAEALCGFKELEAAKQLILKPIANSEHPSMYVINIIITALVKAGEIRQVLEMVMLLESIGFDIFEPLMFGFGRSNGMLQIKKILEEAKKKDCKLINALLCHTLIVGYYKLKKFDVALKLLTQMKDFGFSDTNLDEYRKLIHSVSLMAMDRKMAKEQLAEMEPMDKEMVEEQLGRMAAMDSVMIEKQLEEMYLNIRALF</sequence>
<comment type="caution">
    <text evidence="4">The sequence shown here is derived from an EMBL/GenBank/DDBJ whole genome shotgun (WGS) entry which is preliminary data.</text>
</comment>
<dbReference type="PROSITE" id="PS51375">
    <property type="entry name" value="PPR"/>
    <property type="match status" value="1"/>
</dbReference>
<proteinExistence type="inferred from homology"/>
<dbReference type="PANTHER" id="PTHR47934:SF20">
    <property type="entry name" value="PPR DOMAIN PROTEIN"/>
    <property type="match status" value="1"/>
</dbReference>
<dbReference type="GO" id="GO:0003729">
    <property type="term" value="F:mRNA binding"/>
    <property type="evidence" value="ECO:0007669"/>
    <property type="project" value="TreeGrafter"/>
</dbReference>
<dbReference type="Proteomes" id="UP000265520">
    <property type="component" value="Unassembled WGS sequence"/>
</dbReference>
<accession>A0A392LZ68</accession>
<dbReference type="PANTHER" id="PTHR47934">
    <property type="entry name" value="PENTATRICOPEPTIDE REPEAT-CONTAINING PROTEIN PET309, MITOCHONDRIAL"/>
    <property type="match status" value="1"/>
</dbReference>
<evidence type="ECO:0000256" key="3">
    <source>
        <dbReference type="PROSITE-ProRule" id="PRU00708"/>
    </source>
</evidence>
<keyword evidence="5" id="KW-1185">Reference proteome</keyword>
<dbReference type="InterPro" id="IPR051114">
    <property type="entry name" value="Mito_RNA_Proc_CCM1"/>
</dbReference>
<dbReference type="InterPro" id="IPR002885">
    <property type="entry name" value="PPR_rpt"/>
</dbReference>
<protein>
    <submittedName>
        <fullName evidence="4">Pentatricopeptide repeat-containing protein</fullName>
    </submittedName>
</protein>
<dbReference type="Gene3D" id="1.25.40.10">
    <property type="entry name" value="Tetratricopeptide repeat domain"/>
    <property type="match status" value="1"/>
</dbReference>
<comment type="similarity">
    <text evidence="1">Belongs to the PPR family. P subfamily.</text>
</comment>
<dbReference type="EMBL" id="LXQA010000909">
    <property type="protein sequence ID" value="MCH80310.1"/>
    <property type="molecule type" value="Genomic_DNA"/>
</dbReference>